<sequence length="260" mass="27088">MRNSPPSAPLVTQVAFAAAVTDPDRAVPAGLAAWNGGVPERRFAVYRNNVTVSLMEALGARYPAVRAIVGADFFAAMARLYVAAHPPRSPLMMVYGEDFADFLAGFEPAESLPYLPDIARLEAARSRAYHAADAAPLDPAGLAGLSPEAIAALRLAPHPAFALIRSVHPVVTIWAMNEGEREPGPIEPWEGEDALVTRPHLDVAVHRLPPGAGAFIAALAEGAPLRDAAGHGLAAAPEFDLSAALALVLASGAFTGAIDD</sequence>
<dbReference type="EMBL" id="JAHCQH010000015">
    <property type="protein sequence ID" value="MBS9477015.1"/>
    <property type="molecule type" value="Genomic_DNA"/>
</dbReference>
<dbReference type="InterPro" id="IPR044922">
    <property type="entry name" value="DUF2063_N_sf"/>
</dbReference>
<dbReference type="Proteomes" id="UP001166585">
    <property type="component" value="Unassembled WGS sequence"/>
</dbReference>
<evidence type="ECO:0000259" key="1">
    <source>
        <dbReference type="Pfam" id="PF09836"/>
    </source>
</evidence>
<feature type="domain" description="Putative DNA-binding" evidence="1">
    <location>
        <begin position="12"/>
        <end position="103"/>
    </location>
</feature>
<gene>
    <name evidence="2" type="ORF">KIP89_07840</name>
</gene>
<proteinExistence type="predicted"/>
<keyword evidence="2" id="KW-0238">DNA-binding</keyword>
<reference evidence="2" key="1">
    <citation type="submission" date="2021-05" db="EMBL/GenBank/DDBJ databases">
        <authorList>
            <person name="Sun Q."/>
            <person name="Inoue M."/>
        </authorList>
    </citation>
    <scope>NUCLEOTIDE SEQUENCE</scope>
    <source>
        <strain evidence="2">VKM B-3255</strain>
    </source>
</reference>
<evidence type="ECO:0000313" key="2">
    <source>
        <dbReference type="EMBL" id="MBS9477015.1"/>
    </source>
</evidence>
<accession>A0ABS5R5R7</accession>
<dbReference type="GO" id="GO:0003677">
    <property type="term" value="F:DNA binding"/>
    <property type="evidence" value="ECO:0007669"/>
    <property type="project" value="UniProtKB-KW"/>
</dbReference>
<protein>
    <submittedName>
        <fullName evidence="2">DNA-binding domain-containing protein</fullName>
    </submittedName>
</protein>
<dbReference type="InterPro" id="IPR018640">
    <property type="entry name" value="DUF2063"/>
</dbReference>
<dbReference type="Gene3D" id="1.10.150.690">
    <property type="entry name" value="DUF2063"/>
    <property type="match status" value="1"/>
</dbReference>
<comment type="caution">
    <text evidence="2">The sequence shown here is derived from an EMBL/GenBank/DDBJ whole genome shotgun (WGS) entry which is preliminary data.</text>
</comment>
<dbReference type="Pfam" id="PF09836">
    <property type="entry name" value="DUF2063"/>
    <property type="match status" value="1"/>
</dbReference>
<name>A0ABS5R5R7_9HYPH</name>
<organism evidence="2 3">
    <name type="scientific">Ancylobacter radicis</name>
    <dbReference type="NCBI Taxonomy" id="2836179"/>
    <lineage>
        <taxon>Bacteria</taxon>
        <taxon>Pseudomonadati</taxon>
        <taxon>Pseudomonadota</taxon>
        <taxon>Alphaproteobacteria</taxon>
        <taxon>Hyphomicrobiales</taxon>
        <taxon>Xanthobacteraceae</taxon>
        <taxon>Ancylobacter</taxon>
    </lineage>
</organism>
<evidence type="ECO:0000313" key="3">
    <source>
        <dbReference type="Proteomes" id="UP001166585"/>
    </source>
</evidence>
<keyword evidence="3" id="KW-1185">Reference proteome</keyword>